<dbReference type="GO" id="GO:0044594">
    <property type="term" value="F:17-beta-hydroxysteroid dehydrogenase (NAD+) activity"/>
    <property type="evidence" value="ECO:0007669"/>
    <property type="project" value="TreeGrafter"/>
</dbReference>
<dbReference type="EMBL" id="MU006780">
    <property type="protein sequence ID" value="KAF2642999.1"/>
    <property type="molecule type" value="Genomic_DNA"/>
</dbReference>
<dbReference type="AlphaFoldDB" id="A0A6A6S5J0"/>
<dbReference type="Pfam" id="PF01575">
    <property type="entry name" value="MaoC_dehydratas"/>
    <property type="match status" value="1"/>
</dbReference>
<dbReference type="PANTHER" id="PTHR13078">
    <property type="entry name" value="PEROXISOMAL MULTIFUNCTIONAL ENZYME TYPE 2-RELATED"/>
    <property type="match status" value="1"/>
</dbReference>
<dbReference type="InterPro" id="IPR054357">
    <property type="entry name" value="MFE-2_N"/>
</dbReference>
<dbReference type="GO" id="GO:0005777">
    <property type="term" value="C:peroxisome"/>
    <property type="evidence" value="ECO:0007669"/>
    <property type="project" value="TreeGrafter"/>
</dbReference>
<dbReference type="GO" id="GO:0006635">
    <property type="term" value="P:fatty acid beta-oxidation"/>
    <property type="evidence" value="ECO:0007669"/>
    <property type="project" value="TreeGrafter"/>
</dbReference>
<dbReference type="GO" id="GO:0004300">
    <property type="term" value="F:enoyl-CoA hydratase activity"/>
    <property type="evidence" value="ECO:0007669"/>
    <property type="project" value="TreeGrafter"/>
</dbReference>
<organism evidence="3 4">
    <name type="scientific">Massarina eburnea CBS 473.64</name>
    <dbReference type="NCBI Taxonomy" id="1395130"/>
    <lineage>
        <taxon>Eukaryota</taxon>
        <taxon>Fungi</taxon>
        <taxon>Dikarya</taxon>
        <taxon>Ascomycota</taxon>
        <taxon>Pezizomycotina</taxon>
        <taxon>Dothideomycetes</taxon>
        <taxon>Pleosporomycetidae</taxon>
        <taxon>Pleosporales</taxon>
        <taxon>Massarineae</taxon>
        <taxon>Massarinaceae</taxon>
        <taxon>Massarina</taxon>
    </lineage>
</organism>
<dbReference type="GO" id="GO:0003857">
    <property type="term" value="F:(3S)-3-hydroxyacyl-CoA dehydrogenase (NAD+) activity"/>
    <property type="evidence" value="ECO:0007669"/>
    <property type="project" value="TreeGrafter"/>
</dbReference>
<protein>
    <submittedName>
        <fullName evidence="3">Thioesterase/thiol ester dehydrase-isomerase</fullName>
    </submittedName>
</protein>
<dbReference type="SUPFAM" id="SSF54637">
    <property type="entry name" value="Thioesterase/thiol ester dehydrase-isomerase"/>
    <property type="match status" value="2"/>
</dbReference>
<dbReference type="GO" id="GO:0016853">
    <property type="term" value="F:isomerase activity"/>
    <property type="evidence" value="ECO:0007669"/>
    <property type="project" value="UniProtKB-KW"/>
</dbReference>
<reference evidence="3" key="1">
    <citation type="journal article" date="2020" name="Stud. Mycol.">
        <title>101 Dothideomycetes genomes: a test case for predicting lifestyles and emergence of pathogens.</title>
        <authorList>
            <person name="Haridas S."/>
            <person name="Albert R."/>
            <person name="Binder M."/>
            <person name="Bloem J."/>
            <person name="Labutti K."/>
            <person name="Salamov A."/>
            <person name="Andreopoulos B."/>
            <person name="Baker S."/>
            <person name="Barry K."/>
            <person name="Bills G."/>
            <person name="Bluhm B."/>
            <person name="Cannon C."/>
            <person name="Castanera R."/>
            <person name="Culley D."/>
            <person name="Daum C."/>
            <person name="Ezra D."/>
            <person name="Gonzalez J."/>
            <person name="Henrissat B."/>
            <person name="Kuo A."/>
            <person name="Liang C."/>
            <person name="Lipzen A."/>
            <person name="Lutzoni F."/>
            <person name="Magnuson J."/>
            <person name="Mondo S."/>
            <person name="Nolan M."/>
            <person name="Ohm R."/>
            <person name="Pangilinan J."/>
            <person name="Park H.-J."/>
            <person name="Ramirez L."/>
            <person name="Alfaro M."/>
            <person name="Sun H."/>
            <person name="Tritt A."/>
            <person name="Yoshinaga Y."/>
            <person name="Zwiers L.-H."/>
            <person name="Turgeon B."/>
            <person name="Goodwin S."/>
            <person name="Spatafora J."/>
            <person name="Crous P."/>
            <person name="Grigoriev I."/>
        </authorList>
    </citation>
    <scope>NUCLEOTIDE SEQUENCE</scope>
    <source>
        <strain evidence="3">CBS 473.64</strain>
    </source>
</reference>
<dbReference type="OrthoDB" id="60204at2759"/>
<evidence type="ECO:0000313" key="3">
    <source>
        <dbReference type="EMBL" id="KAF2642999.1"/>
    </source>
</evidence>
<feature type="domain" description="MaoC-like" evidence="1">
    <location>
        <begin position="190"/>
        <end position="295"/>
    </location>
</feature>
<evidence type="ECO:0000259" key="1">
    <source>
        <dbReference type="Pfam" id="PF01575"/>
    </source>
</evidence>
<proteinExistence type="predicted"/>
<dbReference type="Proteomes" id="UP000799753">
    <property type="component" value="Unassembled WGS sequence"/>
</dbReference>
<name>A0A6A6S5J0_9PLEO</name>
<evidence type="ECO:0000313" key="4">
    <source>
        <dbReference type="Proteomes" id="UP000799753"/>
    </source>
</evidence>
<dbReference type="InterPro" id="IPR002539">
    <property type="entry name" value="MaoC-like_dom"/>
</dbReference>
<keyword evidence="3" id="KW-0413">Isomerase</keyword>
<accession>A0A6A6S5J0</accession>
<dbReference type="Pfam" id="PF22622">
    <property type="entry name" value="MFE-2_hydrat-2_N"/>
    <property type="match status" value="1"/>
</dbReference>
<dbReference type="CDD" id="cd03448">
    <property type="entry name" value="HDE_HSD"/>
    <property type="match status" value="1"/>
</dbReference>
<dbReference type="InterPro" id="IPR029069">
    <property type="entry name" value="HotDog_dom_sf"/>
</dbReference>
<sequence>MSISEKDKVIKRPDGRYDNVDFTKAINFKLPTVKASYLRRDVLLFANAIGCTKDELHFLYELHPNFSAFPTFAINLPFKQTSTDVYDFFARALVTDVPGVPAFDPQRSVDGERGIEILHPIPVSSEGLDLEVRPQIVGVYDKGGNMIQEMVQSLVDQNTGKCYARMTSKAFGIGQGGYGGPRGPATVNRTPPNRAPDAIHSLQTTPETALLYRLCGDYNPIHADDAFAREGGFKRAFLQGLGTWNIAAHGVLREMGGSEASRLKKFGARFAKIVYPGDKLQTKMWRVGEKVLDGRRFDEVVFQTVVEEDGRVVLSNGYAEIWRKEGSKL</sequence>
<feature type="domain" description="Peroxisomal multifunctional enzyme type 2-like N-terminal" evidence="2">
    <location>
        <begin position="37"/>
        <end position="171"/>
    </location>
</feature>
<dbReference type="PANTHER" id="PTHR13078:SF57">
    <property type="entry name" value="DEHYDRATASE, PUTATIVE (AFU_ORTHOLOGUE AFUA_5G00640)-RELATED"/>
    <property type="match status" value="1"/>
</dbReference>
<keyword evidence="4" id="KW-1185">Reference proteome</keyword>
<evidence type="ECO:0000259" key="2">
    <source>
        <dbReference type="Pfam" id="PF22622"/>
    </source>
</evidence>
<dbReference type="Gene3D" id="3.10.129.10">
    <property type="entry name" value="Hotdog Thioesterase"/>
    <property type="match status" value="2"/>
</dbReference>
<gene>
    <name evidence="3" type="ORF">P280DRAFT_496755</name>
</gene>